<reference evidence="2" key="1">
    <citation type="journal article" date="2017" name="Appl. Environ. Microbiol.">
        <title>Genomic Analysis of Calderihabitans maritimus KKC1, a Thermophilic, Hydrogenogenic, Carboxydotrophic Bacterium Isolated from Marine Sediment.</title>
        <authorList>
            <person name="Omae K."/>
            <person name="Yoneda Y."/>
            <person name="Fukuyama Y."/>
            <person name="Yoshida T."/>
            <person name="Sako Y."/>
        </authorList>
    </citation>
    <scope>NUCLEOTIDE SEQUENCE [LARGE SCALE GENOMIC DNA]</scope>
    <source>
        <strain evidence="2">KKC1</strain>
    </source>
</reference>
<dbReference type="InterPro" id="IPR008912">
    <property type="entry name" value="Uncharacterised_CoxE"/>
</dbReference>
<keyword evidence="2" id="KW-1185">Reference proteome</keyword>
<evidence type="ECO:0000313" key="1">
    <source>
        <dbReference type="EMBL" id="GAW93015.1"/>
    </source>
</evidence>
<organism evidence="1 2">
    <name type="scientific">Calderihabitans maritimus</name>
    <dbReference type="NCBI Taxonomy" id="1246530"/>
    <lineage>
        <taxon>Bacteria</taxon>
        <taxon>Bacillati</taxon>
        <taxon>Bacillota</taxon>
        <taxon>Clostridia</taxon>
        <taxon>Neomoorellales</taxon>
        <taxon>Calderihabitantaceae</taxon>
        <taxon>Calderihabitans</taxon>
    </lineage>
</organism>
<dbReference type="PANTHER" id="PTHR39338:SF5">
    <property type="entry name" value="BLR6139 PROTEIN"/>
    <property type="match status" value="1"/>
</dbReference>
<dbReference type="InterPro" id="IPR036465">
    <property type="entry name" value="vWFA_dom_sf"/>
</dbReference>
<gene>
    <name evidence="1" type="ORF">KKC1_21590</name>
</gene>
<dbReference type="EMBL" id="BDGJ01000111">
    <property type="protein sequence ID" value="GAW93015.1"/>
    <property type="molecule type" value="Genomic_DNA"/>
</dbReference>
<dbReference type="InterPro" id="IPR011195">
    <property type="entry name" value="UCP010256"/>
</dbReference>
<sequence length="451" mass="52977">MANKEIIPDYLENNLVKFVHLLRQAGIRVSSAEAIDALRAMGNINIMERKAVHAALRATLIKNVEDVPAFDKCFEVFFAAPEERKQRQTEWRQKQQEREELIRQAEEELTFRGEKLDLTEEDKLLYVQLKPVDKKRLQDFLYKSSTGKNVEKKNFKPIIENLVRGHLNYWDKRLRQRKELLQLEPTGDGEIDPMLYCISADLDGRENHILYEDMQNIREQDLPKVERIILRLSKRLATKISRRYRLSRKQERLDLRRTIRHNLGYGGTLLELKYKSRKVQKPKLILICDVSGSMGRYSNFVLQFIYGLSSVTSKIESFVFSEDLERITEYFQNGNTFASTMKQVVDESKVWGEGTDLARALETFIAGYSNLLDLKTVIIIVSDTKTLNVEKTGERLGKLRRRVKDILWFNTLPEQEWSKYRSVKVFQAYCKMYQCNTLKDLEKIINQEFLL</sequence>
<name>A0A1Z5HUL3_9FIRM</name>
<dbReference type="PANTHER" id="PTHR39338">
    <property type="entry name" value="BLL5662 PROTEIN-RELATED"/>
    <property type="match status" value="1"/>
</dbReference>
<accession>A0A1Z5HUL3</accession>
<dbReference type="Pfam" id="PF05762">
    <property type="entry name" value="VWA_CoxE"/>
    <property type="match status" value="1"/>
</dbReference>
<dbReference type="SUPFAM" id="SSF53300">
    <property type="entry name" value="vWA-like"/>
    <property type="match status" value="1"/>
</dbReference>
<dbReference type="Proteomes" id="UP000197032">
    <property type="component" value="Unassembled WGS sequence"/>
</dbReference>
<proteinExistence type="predicted"/>
<dbReference type="OrthoDB" id="9790469at2"/>
<dbReference type="PIRSF" id="PIRSF010256">
    <property type="entry name" value="CoxE_vWa"/>
    <property type="match status" value="1"/>
</dbReference>
<evidence type="ECO:0000313" key="2">
    <source>
        <dbReference type="Proteomes" id="UP000197032"/>
    </source>
</evidence>
<dbReference type="RefSeq" id="WP_088554245.1">
    <property type="nucleotide sequence ID" value="NZ_BDGJ01000111.1"/>
</dbReference>
<protein>
    <submittedName>
        <fullName evidence="1">VWA containing CoxE family protein</fullName>
    </submittedName>
</protein>
<dbReference type="AlphaFoldDB" id="A0A1Z5HUL3"/>
<comment type="caution">
    <text evidence="1">The sequence shown here is derived from an EMBL/GenBank/DDBJ whole genome shotgun (WGS) entry which is preliminary data.</text>
</comment>